<feature type="domain" description="Quinate/shikimate 5-dehydrogenase/glutamyl-tRNA reductase" evidence="9">
    <location>
        <begin position="112"/>
        <end position="194"/>
    </location>
</feature>
<sequence>MKRFAVFGNPIKHSYSPIIHSLFAEQFGFEICYEKCLINKHEFEAEVEKFFDDGGMGLNITVPFKQEAYRFLSNLSERSIEAGSVNTIKKDYNGNLCGDNTDGLGLKVDLVKNLKWNISNKRVLIIGAGGATRGILRSLFSLNPSQIVIANRTPGKVLSLLSHFKSLHNVSGCSLDNVNKEAPFDIIINATSASLNNEAVFLSDQIISEDEFFCYDLAYSDSLTPFLDWGLKRGAEISDGIGMLVEQAAESFSIWLDKAPQTESVIKYLKKNY</sequence>
<dbReference type="PANTHER" id="PTHR21089:SF1">
    <property type="entry name" value="BIFUNCTIONAL 3-DEHYDROQUINATE DEHYDRATASE_SHIKIMATE DEHYDROGENASE, CHLOROPLASTIC"/>
    <property type="match status" value="1"/>
</dbReference>
<dbReference type="GO" id="GO:0050661">
    <property type="term" value="F:NADP binding"/>
    <property type="evidence" value="ECO:0007669"/>
    <property type="project" value="InterPro"/>
</dbReference>
<comment type="pathway">
    <text evidence="1 8">Metabolic intermediate biosynthesis; chorismate biosynthesis; chorismate from D-erythrose 4-phosphate and phosphoenolpyruvate: step 4/7.</text>
</comment>
<feature type="binding site" evidence="8">
    <location>
        <position position="247"/>
    </location>
    <ligand>
        <name>shikimate</name>
        <dbReference type="ChEBI" id="CHEBI:36208"/>
    </ligand>
</feature>
<comment type="catalytic activity">
    <reaction evidence="7 8">
        <text>shikimate + NADP(+) = 3-dehydroshikimate + NADPH + H(+)</text>
        <dbReference type="Rhea" id="RHEA:17737"/>
        <dbReference type="ChEBI" id="CHEBI:15378"/>
        <dbReference type="ChEBI" id="CHEBI:16630"/>
        <dbReference type="ChEBI" id="CHEBI:36208"/>
        <dbReference type="ChEBI" id="CHEBI:57783"/>
        <dbReference type="ChEBI" id="CHEBI:58349"/>
        <dbReference type="EC" id="1.1.1.25"/>
    </reaction>
</comment>
<evidence type="ECO:0000256" key="5">
    <source>
        <dbReference type="ARBA" id="ARBA00023002"/>
    </source>
</evidence>
<feature type="binding site" evidence="8">
    <location>
        <begin position="14"/>
        <end position="16"/>
    </location>
    <ligand>
        <name>shikimate</name>
        <dbReference type="ChEBI" id="CHEBI:36208"/>
    </ligand>
</feature>
<dbReference type="InterPro" id="IPR041121">
    <property type="entry name" value="SDH_C"/>
</dbReference>
<dbReference type="GO" id="GO:0004764">
    <property type="term" value="F:shikimate 3-dehydrogenase (NADP+) activity"/>
    <property type="evidence" value="ECO:0007669"/>
    <property type="project" value="UniProtKB-UniRule"/>
</dbReference>
<dbReference type="UniPathway" id="UPA00053">
    <property type="reaction ID" value="UER00087"/>
</dbReference>
<keyword evidence="6 8" id="KW-0057">Aromatic amino acid biosynthesis</keyword>
<accession>A0A520LMZ3</accession>
<comment type="function">
    <text evidence="8">Involved in the biosynthesis of the chorismate, which leads to the biosynthesis of aromatic amino acids. Catalyzes the reversible NADPH linked reduction of 3-dehydroshikimate (DHSA) to yield shikimate (SA).</text>
</comment>
<evidence type="ECO:0000256" key="4">
    <source>
        <dbReference type="ARBA" id="ARBA00022857"/>
    </source>
</evidence>
<evidence type="ECO:0000256" key="8">
    <source>
        <dbReference type="HAMAP-Rule" id="MF_00222"/>
    </source>
</evidence>
<evidence type="ECO:0000256" key="6">
    <source>
        <dbReference type="ARBA" id="ARBA00023141"/>
    </source>
</evidence>
<feature type="domain" description="SDH C-terminal" evidence="11">
    <location>
        <begin position="240"/>
        <end position="267"/>
    </location>
</feature>
<dbReference type="GO" id="GO:0019632">
    <property type="term" value="P:shikimate metabolic process"/>
    <property type="evidence" value="ECO:0007669"/>
    <property type="project" value="InterPro"/>
</dbReference>
<dbReference type="Pfam" id="PF18317">
    <property type="entry name" value="SDH_C"/>
    <property type="match status" value="1"/>
</dbReference>
<feature type="binding site" evidence="8">
    <location>
        <begin position="151"/>
        <end position="156"/>
    </location>
    <ligand>
        <name>NADP(+)</name>
        <dbReference type="ChEBI" id="CHEBI:58349"/>
    </ligand>
</feature>
<feature type="binding site" evidence="8">
    <location>
        <position position="61"/>
    </location>
    <ligand>
        <name>shikimate</name>
        <dbReference type="ChEBI" id="CHEBI:36208"/>
    </ligand>
</feature>
<dbReference type="SUPFAM" id="SSF51735">
    <property type="entry name" value="NAD(P)-binding Rossmann-fold domains"/>
    <property type="match status" value="1"/>
</dbReference>
<gene>
    <name evidence="8" type="primary">aroE</name>
    <name evidence="12" type="ORF">EVB02_01460</name>
</gene>
<dbReference type="Gene3D" id="3.40.50.720">
    <property type="entry name" value="NAD(P)-binding Rossmann-like Domain"/>
    <property type="match status" value="1"/>
</dbReference>
<protein>
    <recommendedName>
        <fullName evidence="2 8">Shikimate dehydrogenase (NADP(+))</fullName>
        <shortName evidence="8">SDH</shortName>
        <ecNumber evidence="2 8">1.1.1.25</ecNumber>
    </recommendedName>
</protein>
<feature type="binding site" evidence="8">
    <location>
        <begin position="127"/>
        <end position="131"/>
    </location>
    <ligand>
        <name>NADP(+)</name>
        <dbReference type="ChEBI" id="CHEBI:58349"/>
    </ligand>
</feature>
<dbReference type="EMBL" id="SHBO01000011">
    <property type="protein sequence ID" value="RZO07600.1"/>
    <property type="molecule type" value="Genomic_DNA"/>
</dbReference>
<feature type="domain" description="Shikimate dehydrogenase substrate binding N-terminal" evidence="10">
    <location>
        <begin position="6"/>
        <end position="88"/>
    </location>
</feature>
<evidence type="ECO:0000256" key="3">
    <source>
        <dbReference type="ARBA" id="ARBA00022605"/>
    </source>
</evidence>
<comment type="subunit">
    <text evidence="8">Homodimer.</text>
</comment>
<dbReference type="SUPFAM" id="SSF53223">
    <property type="entry name" value="Aminoacid dehydrogenase-like, N-terminal domain"/>
    <property type="match status" value="1"/>
</dbReference>
<dbReference type="InterPro" id="IPR036291">
    <property type="entry name" value="NAD(P)-bd_dom_sf"/>
</dbReference>
<keyword evidence="3 8" id="KW-0028">Amino-acid biosynthesis</keyword>
<evidence type="ECO:0000259" key="9">
    <source>
        <dbReference type="Pfam" id="PF01488"/>
    </source>
</evidence>
<dbReference type="GO" id="GO:0005829">
    <property type="term" value="C:cytosol"/>
    <property type="evidence" value="ECO:0007669"/>
    <property type="project" value="TreeGrafter"/>
</dbReference>
<dbReference type="GO" id="GO:0008652">
    <property type="term" value="P:amino acid biosynthetic process"/>
    <property type="evidence" value="ECO:0007669"/>
    <property type="project" value="UniProtKB-KW"/>
</dbReference>
<dbReference type="Proteomes" id="UP000318148">
    <property type="component" value="Unassembled WGS sequence"/>
</dbReference>
<dbReference type="Gene3D" id="3.40.50.10860">
    <property type="entry name" value="Leucine Dehydrogenase, chain A, domain 1"/>
    <property type="match status" value="1"/>
</dbReference>
<dbReference type="NCBIfam" id="TIGR00507">
    <property type="entry name" value="aroE"/>
    <property type="match status" value="1"/>
</dbReference>
<evidence type="ECO:0000313" key="13">
    <source>
        <dbReference type="Proteomes" id="UP000318148"/>
    </source>
</evidence>
<dbReference type="CDD" id="cd01065">
    <property type="entry name" value="NAD_bind_Shikimate_DH"/>
    <property type="match status" value="1"/>
</dbReference>
<feature type="binding site" evidence="8">
    <location>
        <position position="86"/>
    </location>
    <ligand>
        <name>shikimate</name>
        <dbReference type="ChEBI" id="CHEBI:36208"/>
    </ligand>
</feature>
<dbReference type="PANTHER" id="PTHR21089">
    <property type="entry name" value="SHIKIMATE DEHYDROGENASE"/>
    <property type="match status" value="1"/>
</dbReference>
<comment type="caution">
    <text evidence="12">The sequence shown here is derived from an EMBL/GenBank/DDBJ whole genome shotgun (WGS) entry which is preliminary data.</text>
</comment>
<dbReference type="InterPro" id="IPR022893">
    <property type="entry name" value="Shikimate_DH_fam"/>
</dbReference>
<evidence type="ECO:0000256" key="2">
    <source>
        <dbReference type="ARBA" id="ARBA00012962"/>
    </source>
</evidence>
<organism evidence="12 13">
    <name type="scientific">SAR92 clade bacterium</name>
    <dbReference type="NCBI Taxonomy" id="2315479"/>
    <lineage>
        <taxon>Bacteria</taxon>
        <taxon>Pseudomonadati</taxon>
        <taxon>Pseudomonadota</taxon>
        <taxon>Gammaproteobacteria</taxon>
        <taxon>Cellvibrionales</taxon>
        <taxon>Porticoccaceae</taxon>
        <taxon>SAR92 clade</taxon>
    </lineage>
</organism>
<dbReference type="EC" id="1.1.1.25" evidence="2 8"/>
<evidence type="ECO:0000259" key="10">
    <source>
        <dbReference type="Pfam" id="PF08501"/>
    </source>
</evidence>
<evidence type="ECO:0000256" key="7">
    <source>
        <dbReference type="ARBA" id="ARBA00049442"/>
    </source>
</evidence>
<dbReference type="GO" id="GO:0009423">
    <property type="term" value="P:chorismate biosynthetic process"/>
    <property type="evidence" value="ECO:0007669"/>
    <property type="project" value="UniProtKB-UniRule"/>
</dbReference>
<evidence type="ECO:0000259" key="11">
    <source>
        <dbReference type="Pfam" id="PF18317"/>
    </source>
</evidence>
<feature type="binding site" evidence="8">
    <location>
        <position position="102"/>
    </location>
    <ligand>
        <name>shikimate</name>
        <dbReference type="ChEBI" id="CHEBI:36208"/>
    </ligand>
</feature>
<keyword evidence="5 8" id="KW-0560">Oxidoreductase</keyword>
<dbReference type="NCBIfam" id="NF001310">
    <property type="entry name" value="PRK00258.1-2"/>
    <property type="match status" value="1"/>
</dbReference>
<dbReference type="InterPro" id="IPR013708">
    <property type="entry name" value="Shikimate_DH-bd_N"/>
</dbReference>
<evidence type="ECO:0000313" key="12">
    <source>
        <dbReference type="EMBL" id="RZO07600.1"/>
    </source>
</evidence>
<feature type="binding site" evidence="8">
    <location>
        <position position="240"/>
    </location>
    <ligand>
        <name>NADP(+)</name>
        <dbReference type="ChEBI" id="CHEBI:58349"/>
    </ligand>
</feature>
<feature type="binding site" evidence="8">
    <location>
        <position position="219"/>
    </location>
    <ligand>
        <name>shikimate</name>
        <dbReference type="ChEBI" id="CHEBI:36208"/>
    </ligand>
</feature>
<reference evidence="12 13" key="1">
    <citation type="submission" date="2019-02" db="EMBL/GenBank/DDBJ databases">
        <title>Prokaryotic population dynamics and viral predation in marine succession experiment using metagenomics: the confinement effect.</title>
        <authorList>
            <person name="Haro-Moreno J.M."/>
            <person name="Rodriguez-Valera F."/>
            <person name="Lopez-Perez M."/>
        </authorList>
    </citation>
    <scope>NUCLEOTIDE SEQUENCE [LARGE SCALE GENOMIC DNA]</scope>
    <source>
        <strain evidence="12">MED-G169</strain>
    </source>
</reference>
<feature type="active site" description="Proton acceptor" evidence="8">
    <location>
        <position position="65"/>
    </location>
</feature>
<feature type="binding site" evidence="8">
    <location>
        <position position="217"/>
    </location>
    <ligand>
        <name>NADP(+)</name>
        <dbReference type="ChEBI" id="CHEBI:58349"/>
    </ligand>
</feature>
<dbReference type="Pfam" id="PF01488">
    <property type="entry name" value="Shikimate_DH"/>
    <property type="match status" value="1"/>
</dbReference>
<dbReference type="GO" id="GO:0009073">
    <property type="term" value="P:aromatic amino acid family biosynthetic process"/>
    <property type="evidence" value="ECO:0007669"/>
    <property type="project" value="UniProtKB-KW"/>
</dbReference>
<dbReference type="InterPro" id="IPR011342">
    <property type="entry name" value="Shikimate_DH"/>
</dbReference>
<evidence type="ECO:0000256" key="1">
    <source>
        <dbReference type="ARBA" id="ARBA00004871"/>
    </source>
</evidence>
<dbReference type="AlphaFoldDB" id="A0A520LMZ3"/>
<feature type="binding site" evidence="8">
    <location>
        <position position="77"/>
    </location>
    <ligand>
        <name>NADP(+)</name>
        <dbReference type="ChEBI" id="CHEBI:58349"/>
    </ligand>
</feature>
<dbReference type="Pfam" id="PF08501">
    <property type="entry name" value="Shikimate_dh_N"/>
    <property type="match status" value="1"/>
</dbReference>
<dbReference type="HAMAP" id="MF_00222">
    <property type="entry name" value="Shikimate_DH_AroE"/>
    <property type="match status" value="1"/>
</dbReference>
<proteinExistence type="inferred from homology"/>
<dbReference type="FunFam" id="3.40.50.10860:FF:000006">
    <property type="entry name" value="Shikimate dehydrogenase (NADP(+))"/>
    <property type="match status" value="1"/>
</dbReference>
<keyword evidence="4 8" id="KW-0521">NADP</keyword>
<dbReference type="InterPro" id="IPR046346">
    <property type="entry name" value="Aminoacid_DH-like_N_sf"/>
</dbReference>
<name>A0A520LMZ3_9GAMM</name>
<dbReference type="InterPro" id="IPR006151">
    <property type="entry name" value="Shikm_DH/Glu-tRNA_Rdtase"/>
</dbReference>
<comment type="similarity">
    <text evidence="8">Belongs to the shikimate dehydrogenase family.</text>
</comment>